<dbReference type="RefSeq" id="WP_017842533.1">
    <property type="nucleotide sequence ID" value="NZ_CP035467.1"/>
</dbReference>
<dbReference type="OrthoDB" id="67865at2"/>
<accession>A0A4P9UVC2</accession>
<dbReference type="Proteomes" id="UP000305881">
    <property type="component" value="Chromosome"/>
</dbReference>
<organism evidence="1 2">
    <name type="scientific">Methylotuvimicrobium buryatense</name>
    <name type="common">Methylomicrobium buryatense</name>
    <dbReference type="NCBI Taxonomy" id="95641"/>
    <lineage>
        <taxon>Bacteria</taxon>
        <taxon>Pseudomonadati</taxon>
        <taxon>Pseudomonadota</taxon>
        <taxon>Gammaproteobacteria</taxon>
        <taxon>Methylococcales</taxon>
        <taxon>Methylococcaceae</taxon>
        <taxon>Methylotuvimicrobium</taxon>
    </lineage>
</organism>
<dbReference type="KEGG" id="mbur:EQU24_16465"/>
<dbReference type="STRING" id="675511.GCA_000341735_04162"/>
<dbReference type="InterPro" id="IPR024220">
    <property type="entry name" value="DUF3780"/>
</dbReference>
<reference evidence="2" key="1">
    <citation type="journal article" date="2019" name="J. Bacteriol.">
        <title>A Mutagenic Screen Identifies a TonB-Dependent Receptor Required for the Lanthanide Metal Switch in the Type I Methanotroph 'Methylotuvimicrobium buryatense' 5GB1C.</title>
        <authorList>
            <person name="Groom J.D."/>
            <person name="Ford S.M."/>
            <person name="Pesesky M.W."/>
            <person name="Lidstrom M.E."/>
        </authorList>
    </citation>
    <scope>NUCLEOTIDE SEQUENCE [LARGE SCALE GENOMIC DNA]</scope>
    <source>
        <strain evidence="2">5GB1C</strain>
    </source>
</reference>
<dbReference type="NCBIfam" id="NF042961">
    <property type="entry name" value="DUF3780_antiphage"/>
    <property type="match status" value="1"/>
</dbReference>
<evidence type="ECO:0000313" key="1">
    <source>
        <dbReference type="EMBL" id="QCW83656.1"/>
    </source>
</evidence>
<evidence type="ECO:0000313" key="2">
    <source>
        <dbReference type="Proteomes" id="UP000305881"/>
    </source>
</evidence>
<proteinExistence type="predicted"/>
<name>A0A4P9UVC2_METBY</name>
<dbReference type="AlphaFoldDB" id="A0A4P9UVC2"/>
<sequence>MSQTVDFGAPAEFGKHCFYVTIPASPNEAVSVFEDYGFDGDATQRETTQCRVHLARKLWNKIRDEARRDFNTRLKAKKLNTGTWSVGKVKLDRFLGRELCVLAWAAEHAGLDECSIICQKWQALRPEERWWFYTKTASEAGLANQTDRGWRKAIYCALSDGEGIKIQRKMKPVLKKAKDEPETSSLLDFVEKGEI</sequence>
<protein>
    <submittedName>
        <fullName evidence="1">DUF3780 domain-containing protein</fullName>
    </submittedName>
</protein>
<keyword evidence="2" id="KW-1185">Reference proteome</keyword>
<dbReference type="EMBL" id="CP035467">
    <property type="protein sequence ID" value="QCW83656.1"/>
    <property type="molecule type" value="Genomic_DNA"/>
</dbReference>
<dbReference type="Pfam" id="PF12635">
    <property type="entry name" value="DUF3780"/>
    <property type="match status" value="1"/>
</dbReference>
<gene>
    <name evidence="1" type="ORF">EQU24_16465</name>
</gene>